<dbReference type="Proteomes" id="UP000549394">
    <property type="component" value="Unassembled WGS sequence"/>
</dbReference>
<gene>
    <name evidence="1" type="ORF">DGYR_LOCUS14103</name>
</gene>
<sequence length="390" mass="45348">MASNINSDDFEDSILPSQLKGALVSRLLHQKAPLLRIYSKRSHSRANVIAKIWYIKDILSWTREKVGTYHSSDLSKLENWLEKMEESIKDGRYVPREEDRDDGWLQTVKLVKKPFKSEFWMKETEFKSKEIHTSEQRSLVEEFPPLADYEDANSINSELPNSEVRRKRNDFKLDLSDSDSESIKSLLREQRIQSSSRNENLIYLKELESEMIWKEKVPKDKSEEIEQVTELLDKNLYGLEERLDLLEGKIKLIAKGNLKFKGNPVEYTVFRCRIATFSEKFPNVDSYVKFEALMSRLDESVRTLIQEYASHPSGSFESALERLDRHFNRIDKYEEMVNRIHGYGKLDIGAGDTLVKLAEYMRSVIKLLGAEQVRPIGSGKLYRFSKGTVG</sequence>
<dbReference type="AlphaFoldDB" id="A0A7I8WFB0"/>
<comment type="caution">
    <text evidence="1">The sequence shown here is derived from an EMBL/GenBank/DDBJ whole genome shotgun (WGS) entry which is preliminary data.</text>
</comment>
<name>A0A7I8WFB0_9ANNE</name>
<evidence type="ECO:0000313" key="2">
    <source>
        <dbReference type="Proteomes" id="UP000549394"/>
    </source>
</evidence>
<reference evidence="1 2" key="1">
    <citation type="submission" date="2020-08" db="EMBL/GenBank/DDBJ databases">
        <authorList>
            <person name="Hejnol A."/>
        </authorList>
    </citation>
    <scope>NUCLEOTIDE SEQUENCE [LARGE SCALE GENOMIC DNA]</scope>
</reference>
<evidence type="ECO:0000313" key="1">
    <source>
        <dbReference type="EMBL" id="CAD5126886.1"/>
    </source>
</evidence>
<dbReference type="EMBL" id="CAJFCJ010000099">
    <property type="protein sequence ID" value="CAD5126886.1"/>
    <property type="molecule type" value="Genomic_DNA"/>
</dbReference>
<keyword evidence="2" id="KW-1185">Reference proteome</keyword>
<organism evidence="1 2">
    <name type="scientific">Dimorphilus gyrociliatus</name>
    <dbReference type="NCBI Taxonomy" id="2664684"/>
    <lineage>
        <taxon>Eukaryota</taxon>
        <taxon>Metazoa</taxon>
        <taxon>Spiralia</taxon>
        <taxon>Lophotrochozoa</taxon>
        <taxon>Annelida</taxon>
        <taxon>Polychaeta</taxon>
        <taxon>Polychaeta incertae sedis</taxon>
        <taxon>Dinophilidae</taxon>
        <taxon>Dimorphilus</taxon>
    </lineage>
</organism>
<proteinExistence type="predicted"/>
<protein>
    <submittedName>
        <fullName evidence="1">DgyrCDS14907</fullName>
    </submittedName>
</protein>
<accession>A0A7I8WFB0</accession>